<dbReference type="Proteomes" id="UP001390339">
    <property type="component" value="Unassembled WGS sequence"/>
</dbReference>
<keyword evidence="2" id="KW-1185">Reference proteome</keyword>
<dbReference type="SUPFAM" id="SSF56112">
    <property type="entry name" value="Protein kinase-like (PK-like)"/>
    <property type="match status" value="1"/>
</dbReference>
<protein>
    <submittedName>
        <fullName evidence="1">Phosphotransferase enzyme family protein</fullName>
    </submittedName>
</protein>
<organism evidence="1 2">
    <name type="scientific">Apiospora arundinis</name>
    <dbReference type="NCBI Taxonomy" id="335852"/>
    <lineage>
        <taxon>Eukaryota</taxon>
        <taxon>Fungi</taxon>
        <taxon>Dikarya</taxon>
        <taxon>Ascomycota</taxon>
        <taxon>Pezizomycotina</taxon>
        <taxon>Sordariomycetes</taxon>
        <taxon>Xylariomycetidae</taxon>
        <taxon>Amphisphaeriales</taxon>
        <taxon>Apiosporaceae</taxon>
        <taxon>Apiospora</taxon>
    </lineage>
</organism>
<proteinExistence type="predicted"/>
<gene>
    <name evidence="1" type="ORF">PGQ11_010861</name>
</gene>
<name>A0ABR2ICE9_9PEZI</name>
<comment type="caution">
    <text evidence="1">The sequence shown here is derived from an EMBL/GenBank/DDBJ whole genome shotgun (WGS) entry which is preliminary data.</text>
</comment>
<dbReference type="InterPro" id="IPR011009">
    <property type="entry name" value="Kinase-like_dom_sf"/>
</dbReference>
<evidence type="ECO:0000313" key="1">
    <source>
        <dbReference type="EMBL" id="KAK8860127.1"/>
    </source>
</evidence>
<reference evidence="1 2" key="1">
    <citation type="journal article" date="2024" name="IMA Fungus">
        <title>Apiospora arundinis, a panoply of carbohydrate-active enzymes and secondary metabolites.</title>
        <authorList>
            <person name="Sorensen T."/>
            <person name="Petersen C."/>
            <person name="Muurmann A.T."/>
            <person name="Christiansen J.V."/>
            <person name="Brundto M.L."/>
            <person name="Overgaard C.K."/>
            <person name="Boysen A.T."/>
            <person name="Wollenberg R.D."/>
            <person name="Larsen T.O."/>
            <person name="Sorensen J.L."/>
            <person name="Nielsen K.L."/>
            <person name="Sondergaard T.E."/>
        </authorList>
    </citation>
    <scope>NUCLEOTIDE SEQUENCE [LARGE SCALE GENOMIC DNA]</scope>
    <source>
        <strain evidence="1 2">AAU 773</strain>
    </source>
</reference>
<sequence length="505" mass="57176">MLAIVYRSTSSPLSSSEGLRETLGLYGIDDVIDWVRTTDCIPLPKAKSPSGDLIFINADHALDNMVIRRLTLNSVRLPSTFTVWDGPSKRHLVAARIELGATDNLEVERLKHFSNLQQFRNLIEGKPIPSYKIQEISDLSSIRIGGSFAGSGISRYYGKSATGLGAKKLRDEARIYQSLPQSLRPYYPKLLFYSDDAAGVSMGTQYEDHPNLRDLLLNMDVSVAQAVGILKHVLEVEFCKVFLEHKQPVPENYLDDYHFHRVWRRIAISMDLDHSFGALVTAPSLFVNGERLPNVPAMLLRLEQDQNVASRLRPDGVSPFIHGDLHLENILYDVPNSRFWLVDPRGYPSCDIYYDLGKLAHSYNSCYDLLHEGRHTAESFTSVDGQRAYINYRITSKPLAERYAELNARMDRVVHDLLERHGEAKEDIDLRVRFNEAMHFCSDMPFHINSNAKPCIAQPIYAIGAKLLAEVLQMLGIDLDDCYAKQEEALTHLAGRGKKPWRFEG</sequence>
<accession>A0ABR2ICE9</accession>
<dbReference type="Gene3D" id="1.10.510.10">
    <property type="entry name" value="Transferase(Phosphotransferase) domain 1"/>
    <property type="match status" value="1"/>
</dbReference>
<evidence type="ECO:0000313" key="2">
    <source>
        <dbReference type="Proteomes" id="UP001390339"/>
    </source>
</evidence>
<dbReference type="EMBL" id="JAPCWZ010000006">
    <property type="protein sequence ID" value="KAK8860127.1"/>
    <property type="molecule type" value="Genomic_DNA"/>
</dbReference>